<proteinExistence type="predicted"/>
<gene>
    <name evidence="1" type="ORF">E2L03_19945</name>
</gene>
<name>A0A4Y7WDG8_9BACI</name>
<sequence>MSINDVTVVIDIERPAPIEGLGTPLILHKSVNQAFPYREFGSLEEVAKDYSDSSEVYKKASFVFNQGSTAPNKLAIASYGSEEEEEEQQQLAFNARSIRTISDALDAFYYKGWHFLHLVNATTHETKIAGDYIANKDFKFLAVEATEFTELANHKGQNRTILFYHPVENEAASAALIGSVGSLTVGSVTYKFKKLQGLTPQDFDANDLNQIHDAGALAYVTKAGDPQTSEGKTASGEYIDVLHGKDWIKANMETRIQRVLSTSSKVPYTNDGISLIEVTATDVLNLATENGIIAKDTDGIAMYTVNALGRDEVNDNDRADRIYKGLSFNFDLAGAIHEVSVRGLIRI</sequence>
<dbReference type="InterPro" id="IPR021808">
    <property type="entry name" value="DUF3383"/>
</dbReference>
<dbReference type="AlphaFoldDB" id="A0A4Y7WDG8"/>
<evidence type="ECO:0000313" key="2">
    <source>
        <dbReference type="Proteomes" id="UP000298210"/>
    </source>
</evidence>
<dbReference type="Pfam" id="PF11863">
    <property type="entry name" value="DUF3383"/>
    <property type="match status" value="1"/>
</dbReference>
<dbReference type="EMBL" id="SNUX01000005">
    <property type="protein sequence ID" value="TES45657.1"/>
    <property type="molecule type" value="Genomic_DNA"/>
</dbReference>
<accession>A0A4Y7WDG8</accession>
<dbReference type="RefSeq" id="WP_134260284.1">
    <property type="nucleotide sequence ID" value="NZ_LDIM01000012.1"/>
</dbReference>
<comment type="caution">
    <text evidence="1">The sequence shown here is derived from an EMBL/GenBank/DDBJ whole genome shotgun (WGS) entry which is preliminary data.</text>
</comment>
<dbReference type="Proteomes" id="UP000298210">
    <property type="component" value="Unassembled WGS sequence"/>
</dbReference>
<organism evidence="1 2">
    <name type="scientific">Shouchella lehensis</name>
    <dbReference type="NCBI Taxonomy" id="300825"/>
    <lineage>
        <taxon>Bacteria</taxon>
        <taxon>Bacillati</taxon>
        <taxon>Bacillota</taxon>
        <taxon>Bacilli</taxon>
        <taxon>Bacillales</taxon>
        <taxon>Bacillaceae</taxon>
        <taxon>Shouchella</taxon>
    </lineage>
</organism>
<evidence type="ECO:0000313" key="1">
    <source>
        <dbReference type="EMBL" id="TES45657.1"/>
    </source>
</evidence>
<protein>
    <submittedName>
        <fullName evidence="1">DUF3383 family protein</fullName>
    </submittedName>
</protein>
<reference evidence="1 2" key="1">
    <citation type="submission" date="2019-03" db="EMBL/GenBank/DDBJ databases">
        <authorList>
            <person name="Liu G."/>
        </authorList>
    </citation>
    <scope>NUCLEOTIDE SEQUENCE [LARGE SCALE GENOMIC DNA]</scope>
    <source>
        <strain evidence="1 2">DSM 19099</strain>
    </source>
</reference>